<dbReference type="Proteomes" id="UP001224997">
    <property type="component" value="Unassembled WGS sequence"/>
</dbReference>
<reference evidence="2 3" key="1">
    <citation type="submission" date="2023-08" db="EMBL/GenBank/DDBJ databases">
        <authorList>
            <person name="Park J.-S."/>
        </authorList>
    </citation>
    <scope>NUCLEOTIDE SEQUENCE [LARGE SCALE GENOMIC DNA]</scope>
    <source>
        <strain evidence="2 3">2205BS29-5</strain>
    </source>
</reference>
<feature type="signal peptide" evidence="1">
    <location>
        <begin position="1"/>
        <end position="18"/>
    </location>
</feature>
<name>A0ABT9JB57_9RHOB</name>
<sequence>MRLVLTLIATLAAGPALAAGGTDPDWPCIQRKQPHLSLGQMWTGPMPDEATLQLARDSRIVALAERLEQRRLPMDQAEAQIAAFAETADNMRLTALMQAVLDRIEPDRSALIGGIARYGNRQVALARRIEERRATMAAMEAAETPDFDAIDAEERALDWDRRIFTERQQSLTYVCETPVILEQRAFALARAIASHLTD</sequence>
<evidence type="ECO:0000313" key="3">
    <source>
        <dbReference type="Proteomes" id="UP001224997"/>
    </source>
</evidence>
<evidence type="ECO:0000256" key="1">
    <source>
        <dbReference type="SAM" id="SignalP"/>
    </source>
</evidence>
<dbReference type="RefSeq" id="WP_305962890.1">
    <property type="nucleotide sequence ID" value="NZ_JAVAMQ010000005.1"/>
</dbReference>
<accession>A0ABT9JB57</accession>
<organism evidence="2 3">
    <name type="scientific">Paracoccus spongiarum</name>
    <dbReference type="NCBI Taxonomy" id="3064387"/>
    <lineage>
        <taxon>Bacteria</taxon>
        <taxon>Pseudomonadati</taxon>
        <taxon>Pseudomonadota</taxon>
        <taxon>Alphaproteobacteria</taxon>
        <taxon>Rhodobacterales</taxon>
        <taxon>Paracoccaceae</taxon>
        <taxon>Paracoccus</taxon>
    </lineage>
</organism>
<feature type="chain" id="PRO_5046194846" description="DUF1311 domain-containing protein" evidence="1">
    <location>
        <begin position="19"/>
        <end position="198"/>
    </location>
</feature>
<gene>
    <name evidence="2" type="ORF">Q5Y72_08070</name>
</gene>
<evidence type="ECO:0000313" key="2">
    <source>
        <dbReference type="EMBL" id="MDP5307048.1"/>
    </source>
</evidence>
<evidence type="ECO:0008006" key="4">
    <source>
        <dbReference type="Google" id="ProtNLM"/>
    </source>
</evidence>
<protein>
    <recommendedName>
        <fullName evidence="4">DUF1311 domain-containing protein</fullName>
    </recommendedName>
</protein>
<comment type="caution">
    <text evidence="2">The sequence shown here is derived from an EMBL/GenBank/DDBJ whole genome shotgun (WGS) entry which is preliminary data.</text>
</comment>
<dbReference type="EMBL" id="JAVAMQ010000005">
    <property type="protein sequence ID" value="MDP5307048.1"/>
    <property type="molecule type" value="Genomic_DNA"/>
</dbReference>
<keyword evidence="3" id="KW-1185">Reference proteome</keyword>
<keyword evidence="1" id="KW-0732">Signal</keyword>
<proteinExistence type="predicted"/>